<name>A0A7C9CNQ0_OPUST</name>
<dbReference type="EMBL" id="GISG01038478">
    <property type="protein sequence ID" value="MBA4622380.1"/>
    <property type="molecule type" value="Transcribed_RNA"/>
</dbReference>
<organism evidence="1">
    <name type="scientific">Opuntia streptacantha</name>
    <name type="common">Prickly pear cactus</name>
    <name type="synonym">Opuntia cardona</name>
    <dbReference type="NCBI Taxonomy" id="393608"/>
    <lineage>
        <taxon>Eukaryota</taxon>
        <taxon>Viridiplantae</taxon>
        <taxon>Streptophyta</taxon>
        <taxon>Embryophyta</taxon>
        <taxon>Tracheophyta</taxon>
        <taxon>Spermatophyta</taxon>
        <taxon>Magnoliopsida</taxon>
        <taxon>eudicotyledons</taxon>
        <taxon>Gunneridae</taxon>
        <taxon>Pentapetalae</taxon>
        <taxon>Caryophyllales</taxon>
        <taxon>Cactineae</taxon>
        <taxon>Cactaceae</taxon>
        <taxon>Opuntioideae</taxon>
        <taxon>Opuntia</taxon>
    </lineage>
</organism>
<sequence length="116" mass="13400">MMIPKFMVMIASALPLGLKQFVFSPRTVANWCWPGKRRSCLLASSTMGRQVSMLLQFMQAFIFHMTIVCWFRTLLHRCSTRPQCPNRLKLLSHTYLLSANICSLDHLILLVPLSMR</sequence>
<accession>A0A7C9CNQ0</accession>
<reference evidence="1" key="2">
    <citation type="submission" date="2020-07" db="EMBL/GenBank/DDBJ databases">
        <authorList>
            <person name="Vera ALvarez R."/>
            <person name="Arias-Moreno D.M."/>
            <person name="Jimenez-Jacinto V."/>
            <person name="Jimenez-Bremont J.F."/>
            <person name="Swaminathan K."/>
            <person name="Moose S.P."/>
            <person name="Guerrero-Gonzalez M.L."/>
            <person name="Marino-Ramirez L."/>
            <person name="Landsman D."/>
            <person name="Rodriguez-Kessler M."/>
            <person name="Delgado-Sanchez P."/>
        </authorList>
    </citation>
    <scope>NUCLEOTIDE SEQUENCE</scope>
    <source>
        <tissue evidence="1">Cladode</tissue>
    </source>
</reference>
<proteinExistence type="predicted"/>
<evidence type="ECO:0000313" key="1">
    <source>
        <dbReference type="EMBL" id="MBA4622380.1"/>
    </source>
</evidence>
<protein>
    <submittedName>
        <fullName evidence="1">Uncharacterized protein</fullName>
    </submittedName>
</protein>
<dbReference type="AlphaFoldDB" id="A0A7C9CNQ0"/>
<reference evidence="1" key="1">
    <citation type="journal article" date="2013" name="J. Plant Res.">
        <title>Effect of fungi and light on seed germination of three Opuntia species from semiarid lands of central Mexico.</title>
        <authorList>
            <person name="Delgado-Sanchez P."/>
            <person name="Jimenez-Bremont J.F."/>
            <person name="Guerrero-Gonzalez Mde L."/>
            <person name="Flores J."/>
        </authorList>
    </citation>
    <scope>NUCLEOTIDE SEQUENCE</scope>
    <source>
        <tissue evidence="1">Cladode</tissue>
    </source>
</reference>